<dbReference type="PIRSF" id="PIRSF000722">
    <property type="entry name" value="Acetate_prop_kin"/>
    <property type="match status" value="1"/>
</dbReference>
<feature type="site" description="Transition state stabilizer" evidence="9">
    <location>
        <position position="144"/>
    </location>
</feature>
<feature type="binding site" evidence="9">
    <location>
        <position position="7"/>
    </location>
    <ligand>
        <name>Mg(2+)</name>
        <dbReference type="ChEBI" id="CHEBI:18420"/>
    </ligand>
</feature>
<comment type="pathway">
    <text evidence="9">Metabolic intermediate biosynthesis; acetyl-CoA biosynthesis; acetyl-CoA from acetate: step 1/2.</text>
</comment>
<dbReference type="PANTHER" id="PTHR21060:SF21">
    <property type="entry name" value="ACETATE KINASE"/>
    <property type="match status" value="1"/>
</dbReference>
<evidence type="ECO:0000256" key="4">
    <source>
        <dbReference type="ARBA" id="ARBA00022723"/>
    </source>
</evidence>
<feature type="site" description="Transition state stabilizer" evidence="9">
    <location>
        <position position="205"/>
    </location>
</feature>
<dbReference type="PRINTS" id="PR00471">
    <property type="entry name" value="ACETATEKNASE"/>
</dbReference>
<comment type="similarity">
    <text evidence="1 9 10">Belongs to the acetokinase family.</text>
</comment>
<comment type="subunit">
    <text evidence="9">Homodimer.</text>
</comment>
<sequence length="365" mass="38764">MRVLTVNPGSSSVKLAVIENDAVLDQTSVATASAQRSRRPLLDLVRRWAPVDAVGVRFVHGGRRTEPIRLGDKEIARLTALTPLAPLHQPSSLALAALAEEIAPGTVFACFDTAFHTGIPEAAARYALPANWVREHDLRRYGFHGLSCAYALRRTAELLNTEPRELRVVCCHLGAGVSVTAIRGARSVDTSMGFTPLEGAVMATRSGSVDPGLLMYLLRAGITEAAGLEDTLEHSSGLAGMTGTGGDIRDVLAARADGRPEADLAIEVYLHRLRHEIGAMTAALDRLDALVFTGGVAEHQPGLIAELAAKLGIFDVRIDPDRLPAPGDRVLSPVRAGTRVVLVTAREDLELAKQTEAAAVGPRLG</sequence>
<feature type="binding site" evidence="9">
    <location>
        <begin position="247"/>
        <end position="249"/>
    </location>
    <ligand>
        <name>ATP</name>
        <dbReference type="ChEBI" id="CHEBI:30616"/>
    </ligand>
</feature>
<dbReference type="Proteomes" id="UP001501116">
    <property type="component" value="Unassembled WGS sequence"/>
</dbReference>
<evidence type="ECO:0000256" key="8">
    <source>
        <dbReference type="ARBA" id="ARBA00022842"/>
    </source>
</evidence>
<comment type="catalytic activity">
    <reaction evidence="9">
        <text>acetate + ATP = acetyl phosphate + ADP</text>
        <dbReference type="Rhea" id="RHEA:11352"/>
        <dbReference type="ChEBI" id="CHEBI:22191"/>
        <dbReference type="ChEBI" id="CHEBI:30089"/>
        <dbReference type="ChEBI" id="CHEBI:30616"/>
        <dbReference type="ChEBI" id="CHEBI:456216"/>
        <dbReference type="EC" id="2.7.2.1"/>
    </reaction>
</comment>
<evidence type="ECO:0000256" key="3">
    <source>
        <dbReference type="ARBA" id="ARBA00022679"/>
    </source>
</evidence>
<dbReference type="SUPFAM" id="SSF53067">
    <property type="entry name" value="Actin-like ATPase domain"/>
    <property type="match status" value="2"/>
</dbReference>
<protein>
    <recommendedName>
        <fullName evidence="9">Acetate kinase</fullName>
        <ecNumber evidence="9">2.7.2.1</ecNumber>
    </recommendedName>
    <alternativeName>
        <fullName evidence="9">Acetokinase</fullName>
    </alternativeName>
</protein>
<proteinExistence type="inferred from homology"/>
<evidence type="ECO:0000256" key="9">
    <source>
        <dbReference type="HAMAP-Rule" id="MF_00020"/>
    </source>
</evidence>
<comment type="subcellular location">
    <subcellularLocation>
        <location evidence="9">Cytoplasm</location>
    </subcellularLocation>
</comment>
<keyword evidence="6 9" id="KW-0418">Kinase</keyword>
<keyword evidence="5 9" id="KW-0547">Nucleotide-binding</keyword>
<evidence type="ECO:0000256" key="6">
    <source>
        <dbReference type="ARBA" id="ARBA00022777"/>
    </source>
</evidence>
<keyword evidence="7 9" id="KW-0067">ATP-binding</keyword>
<evidence type="ECO:0000256" key="1">
    <source>
        <dbReference type="ARBA" id="ARBA00008748"/>
    </source>
</evidence>
<gene>
    <name evidence="9" type="primary">ackA</name>
    <name evidence="11" type="ORF">GCM10009754_41650</name>
</gene>
<evidence type="ECO:0000313" key="12">
    <source>
        <dbReference type="Proteomes" id="UP001501116"/>
    </source>
</evidence>
<dbReference type="PANTHER" id="PTHR21060">
    <property type="entry name" value="ACETATE KINASE"/>
    <property type="match status" value="1"/>
</dbReference>
<keyword evidence="12" id="KW-1185">Reference proteome</keyword>
<feature type="binding site" evidence="9">
    <location>
        <position position="57"/>
    </location>
    <ligand>
        <name>substrate</name>
    </ligand>
</feature>
<evidence type="ECO:0000256" key="2">
    <source>
        <dbReference type="ARBA" id="ARBA00022490"/>
    </source>
</evidence>
<comment type="cofactor">
    <cofactor evidence="9">
        <name>Mg(2+)</name>
        <dbReference type="ChEBI" id="CHEBI:18420"/>
    </cofactor>
    <cofactor evidence="9">
        <name>Mn(2+)</name>
        <dbReference type="ChEBI" id="CHEBI:29035"/>
    </cofactor>
    <text evidence="9">Mg(2+). Can also accept Mn(2+).</text>
</comment>
<feature type="active site" description="Proton donor/acceptor" evidence="9">
    <location>
        <position position="112"/>
    </location>
</feature>
<dbReference type="RefSeq" id="WP_344421082.1">
    <property type="nucleotide sequence ID" value="NZ_BAAANN010000016.1"/>
</dbReference>
<comment type="function">
    <text evidence="9">Catalyzes the formation of acetyl phosphate from acetate and ATP. Can also catalyze the reverse reaction.</text>
</comment>
<comment type="caution">
    <text evidence="9">Lacks conserved residue(s) required for the propagation of feature annotation.</text>
</comment>
<dbReference type="HAMAP" id="MF_00020">
    <property type="entry name" value="Acetate_kinase"/>
    <property type="match status" value="1"/>
</dbReference>
<keyword evidence="4 9" id="KW-0479">Metal-binding</keyword>
<dbReference type="InterPro" id="IPR000890">
    <property type="entry name" value="Aliphatic_acid_kin_short-chain"/>
</dbReference>
<evidence type="ECO:0000256" key="5">
    <source>
        <dbReference type="ARBA" id="ARBA00022741"/>
    </source>
</evidence>
<dbReference type="Pfam" id="PF00871">
    <property type="entry name" value="Acetate_kinase"/>
    <property type="match status" value="1"/>
</dbReference>
<evidence type="ECO:0000313" key="11">
    <source>
        <dbReference type="EMBL" id="GAA1965272.1"/>
    </source>
</evidence>
<evidence type="ECO:0000256" key="10">
    <source>
        <dbReference type="RuleBase" id="RU003835"/>
    </source>
</evidence>
<dbReference type="EC" id="2.7.2.1" evidence="9"/>
<name>A0ABN2R9Q3_9PSEU</name>
<keyword evidence="8 9" id="KW-0460">Magnesium</keyword>
<dbReference type="InterPro" id="IPR023865">
    <property type="entry name" value="Aliphatic_acid_kinase_CS"/>
</dbReference>
<feature type="binding site" evidence="9">
    <location>
        <begin position="172"/>
        <end position="176"/>
    </location>
    <ligand>
        <name>ATP</name>
        <dbReference type="ChEBI" id="CHEBI:30616"/>
    </ligand>
</feature>
<keyword evidence="2 9" id="KW-0963">Cytoplasm</keyword>
<accession>A0ABN2R9Q3</accession>
<reference evidence="11 12" key="1">
    <citation type="journal article" date="2019" name="Int. J. Syst. Evol. Microbiol.">
        <title>The Global Catalogue of Microorganisms (GCM) 10K type strain sequencing project: providing services to taxonomists for standard genome sequencing and annotation.</title>
        <authorList>
            <consortium name="The Broad Institute Genomics Platform"/>
            <consortium name="The Broad Institute Genome Sequencing Center for Infectious Disease"/>
            <person name="Wu L."/>
            <person name="Ma J."/>
        </authorList>
    </citation>
    <scope>NUCLEOTIDE SEQUENCE [LARGE SCALE GENOMIC DNA]</scope>
    <source>
        <strain evidence="11 12">JCM 14545</strain>
    </source>
</reference>
<feature type="binding site" evidence="9">
    <location>
        <position position="14"/>
    </location>
    <ligand>
        <name>ATP</name>
        <dbReference type="ChEBI" id="CHEBI:30616"/>
    </ligand>
</feature>
<dbReference type="PROSITE" id="PS01075">
    <property type="entry name" value="ACETATE_KINASE_1"/>
    <property type="match status" value="1"/>
</dbReference>
<dbReference type="GO" id="GO:0016301">
    <property type="term" value="F:kinase activity"/>
    <property type="evidence" value="ECO:0007669"/>
    <property type="project" value="UniProtKB-KW"/>
</dbReference>
<evidence type="ECO:0000256" key="7">
    <source>
        <dbReference type="ARBA" id="ARBA00022840"/>
    </source>
</evidence>
<keyword evidence="3 9" id="KW-0808">Transferase</keyword>
<organism evidence="11 12">
    <name type="scientific">Amycolatopsis minnesotensis</name>
    <dbReference type="NCBI Taxonomy" id="337894"/>
    <lineage>
        <taxon>Bacteria</taxon>
        <taxon>Bacillati</taxon>
        <taxon>Actinomycetota</taxon>
        <taxon>Actinomycetes</taxon>
        <taxon>Pseudonocardiales</taxon>
        <taxon>Pseudonocardiaceae</taxon>
        <taxon>Amycolatopsis</taxon>
    </lineage>
</organism>
<dbReference type="EMBL" id="BAAANN010000016">
    <property type="protein sequence ID" value="GAA1965272.1"/>
    <property type="molecule type" value="Genomic_DNA"/>
</dbReference>
<comment type="caution">
    <text evidence="11">The sequence shown here is derived from an EMBL/GenBank/DDBJ whole genome shotgun (WGS) entry which is preliminary data.</text>
</comment>
<dbReference type="Gene3D" id="3.30.420.40">
    <property type="match status" value="2"/>
</dbReference>
<dbReference type="InterPro" id="IPR004372">
    <property type="entry name" value="Ac/propionate_kinase"/>
</dbReference>
<feature type="binding site" evidence="9">
    <location>
        <position position="347"/>
    </location>
    <ligand>
        <name>Mg(2+)</name>
        <dbReference type="ChEBI" id="CHEBI:18420"/>
    </ligand>
</feature>
<dbReference type="InterPro" id="IPR043129">
    <property type="entry name" value="ATPase_NBD"/>
</dbReference>